<reference evidence="1" key="2">
    <citation type="submission" date="1996-02" db="EMBL/GenBank/DDBJ databases">
        <authorList>
            <person name="Purnelle B."/>
        </authorList>
    </citation>
    <scope>NUCLEOTIDE SEQUENCE</scope>
    <source>
        <strain evidence="1">Alpha S288C</strain>
    </source>
</reference>
<sequence>MASNRGDNNEYVRTGAATLEIHIDRKNTTHIAIKRTFLGLQPAKANNHEARTLAMLYCASTSPKVKPASRIIIVEDHMAAKISDEALAALIIAPSEVFRTLKRTTSSGTRNAVMCNGMASLAHKKATHSTRAMQRC</sequence>
<dbReference type="EMBL" id="X77688">
    <property type="protein sequence ID" value="CAA54760.1"/>
    <property type="molecule type" value="Genomic_DNA"/>
</dbReference>
<keyword evidence="1" id="KW-0689">Ribosomal protein</keyword>
<proteinExistence type="predicted"/>
<accession>A2NXN1</accession>
<dbReference type="GO" id="GO:0005840">
    <property type="term" value="C:ribosome"/>
    <property type="evidence" value="ECO:0007669"/>
    <property type="project" value="UniProtKB-KW"/>
</dbReference>
<dbReference type="AlphaFoldDB" id="A2NXN1"/>
<reference evidence="1" key="1">
    <citation type="journal article" date="1994" name="Yeast">
        <title>The sequence of a 36 kb segment on the left arm of yeast chromosome X identifies 24 open reading frames including NUC1, PRP21 (SPP91), CDC6, CRY2, the gene for S24, a homologue to the aconitase gene ACO1 and two homologues to chromosome III genes.</title>
        <authorList>
            <person name="Purnelle B."/>
            <person name="Coster F."/>
            <person name="Goffeau A."/>
        </authorList>
    </citation>
    <scope>NUCLEOTIDE SEQUENCE</scope>
    <source>
        <strain evidence="1">Alpha S288C</strain>
    </source>
</reference>
<name>A2NXN1_YEASX</name>
<organism evidence="1">
    <name type="scientific">Saccharomyces cerevisiae</name>
    <name type="common">Baker's yeast</name>
    <dbReference type="NCBI Taxonomy" id="4932"/>
    <lineage>
        <taxon>Eukaryota</taxon>
        <taxon>Fungi</taxon>
        <taxon>Dikarya</taxon>
        <taxon>Ascomycota</taxon>
        <taxon>Saccharomycotina</taxon>
        <taxon>Saccharomycetes</taxon>
        <taxon>Saccharomycetales</taxon>
        <taxon>Saccharomycetaceae</taxon>
        <taxon>Saccharomyces</taxon>
    </lineage>
</organism>
<evidence type="ECO:0000313" key="1">
    <source>
        <dbReference type="EMBL" id="CAA54760.1"/>
    </source>
</evidence>
<keyword evidence="1" id="KW-0687">Ribonucleoprotein</keyword>
<protein>
    <submittedName>
        <fullName evidence="1">S.cerevisiae PRP21, SPP91, CDC6, NUC1, CRY2 and S24 genes</fullName>
    </submittedName>
</protein>